<sequence length="87" mass="8689">MIRSRSLLALAGLALASLALASGAAGCGDAPDATKARMTAPSVAPVSASAYAARPTYQDLTAEQVTGCRCSGLMVVYPVTGLLLFTG</sequence>
<proteinExistence type="predicted"/>
<evidence type="ECO:0000256" key="1">
    <source>
        <dbReference type="SAM" id="SignalP"/>
    </source>
</evidence>
<name>A0ABY5Z9T4_9ACTN</name>
<evidence type="ECO:0000313" key="3">
    <source>
        <dbReference type="Proteomes" id="UP001058271"/>
    </source>
</evidence>
<feature type="signal peptide" evidence="1">
    <location>
        <begin position="1"/>
        <end position="21"/>
    </location>
</feature>
<accession>A0ABY5Z9T4</accession>
<dbReference type="EMBL" id="CP073721">
    <property type="protein sequence ID" value="UWZ38801.1"/>
    <property type="molecule type" value="Genomic_DNA"/>
</dbReference>
<protein>
    <submittedName>
        <fullName evidence="2">Uncharacterized protein</fullName>
    </submittedName>
</protein>
<gene>
    <name evidence="2" type="ORF">Drose_11580</name>
</gene>
<reference evidence="2" key="1">
    <citation type="submission" date="2021-04" db="EMBL/GenBank/DDBJ databases">
        <title>Biosynthetic gene clusters of Dactylosporangioum roseum.</title>
        <authorList>
            <person name="Hartkoorn R.C."/>
            <person name="Beaudoing E."/>
            <person name="Hot D."/>
            <person name="Moureu S."/>
        </authorList>
    </citation>
    <scope>NUCLEOTIDE SEQUENCE</scope>
    <source>
        <strain evidence="2">NRRL B-16295</strain>
    </source>
</reference>
<dbReference type="RefSeq" id="WP_260728187.1">
    <property type="nucleotide sequence ID" value="NZ_BAAABS010000050.1"/>
</dbReference>
<keyword evidence="1" id="KW-0732">Signal</keyword>
<keyword evidence="3" id="KW-1185">Reference proteome</keyword>
<evidence type="ECO:0000313" key="2">
    <source>
        <dbReference type="EMBL" id="UWZ38801.1"/>
    </source>
</evidence>
<dbReference type="PROSITE" id="PS51257">
    <property type="entry name" value="PROKAR_LIPOPROTEIN"/>
    <property type="match status" value="1"/>
</dbReference>
<organism evidence="2 3">
    <name type="scientific">Dactylosporangium roseum</name>
    <dbReference type="NCBI Taxonomy" id="47989"/>
    <lineage>
        <taxon>Bacteria</taxon>
        <taxon>Bacillati</taxon>
        <taxon>Actinomycetota</taxon>
        <taxon>Actinomycetes</taxon>
        <taxon>Micromonosporales</taxon>
        <taxon>Micromonosporaceae</taxon>
        <taxon>Dactylosporangium</taxon>
    </lineage>
</organism>
<dbReference type="Proteomes" id="UP001058271">
    <property type="component" value="Chromosome"/>
</dbReference>
<feature type="chain" id="PRO_5046172278" evidence="1">
    <location>
        <begin position="22"/>
        <end position="87"/>
    </location>
</feature>